<organism evidence="5">
    <name type="scientific">Physcomitrium patens</name>
    <name type="common">Spreading-leaved earth moss</name>
    <name type="synonym">Physcomitrella patens</name>
    <dbReference type="NCBI Taxonomy" id="3218"/>
    <lineage>
        <taxon>Eukaryota</taxon>
        <taxon>Viridiplantae</taxon>
        <taxon>Streptophyta</taxon>
        <taxon>Embryophyta</taxon>
        <taxon>Bryophyta</taxon>
        <taxon>Bryophytina</taxon>
        <taxon>Bryopsida</taxon>
        <taxon>Funariidae</taxon>
        <taxon>Funariales</taxon>
        <taxon>Funariaceae</taxon>
        <taxon>Physcomitrium</taxon>
    </lineage>
</organism>
<dbReference type="FunCoup" id="A0A2K1JT84">
    <property type="interactions" value="1218"/>
</dbReference>
<evidence type="ECO:0000256" key="2">
    <source>
        <dbReference type="PROSITE-ProRule" id="PRU00708"/>
    </source>
</evidence>
<feature type="repeat" description="PPR" evidence="2">
    <location>
        <begin position="440"/>
        <end position="474"/>
    </location>
</feature>
<protein>
    <recommendedName>
        <fullName evidence="4">Pentatricopeptide repeat-containing protein-mitochondrial domain-containing protein</fullName>
    </recommendedName>
</protein>
<proteinExistence type="predicted"/>
<evidence type="ECO:0000259" key="4">
    <source>
        <dbReference type="Pfam" id="PF23276"/>
    </source>
</evidence>
<evidence type="ECO:0000313" key="7">
    <source>
        <dbReference type="Proteomes" id="UP000006727"/>
    </source>
</evidence>
<evidence type="ECO:0000256" key="1">
    <source>
        <dbReference type="ARBA" id="ARBA00022737"/>
    </source>
</evidence>
<dbReference type="Proteomes" id="UP000006727">
    <property type="component" value="Chromosome 11"/>
</dbReference>
<feature type="repeat" description="PPR" evidence="2">
    <location>
        <begin position="563"/>
        <end position="597"/>
    </location>
</feature>
<evidence type="ECO:0000256" key="3">
    <source>
        <dbReference type="SAM" id="MobiDB-lite"/>
    </source>
</evidence>
<dbReference type="EnsemblPlants" id="Pp3c11_2930V3.1">
    <property type="protein sequence ID" value="Pp3c11_2930V3.1"/>
    <property type="gene ID" value="Pp3c11_2930"/>
</dbReference>
<gene>
    <name evidence="6" type="primary">LOC112288130</name>
    <name evidence="5" type="ORF">PHYPA_014521</name>
</gene>
<dbReference type="PANTHER" id="PTHR47859">
    <property type="entry name" value="PENTATRICOPEPTIDE REPEAT-CONTAINING PROTEIN"/>
    <property type="match status" value="1"/>
</dbReference>
<reference evidence="6" key="3">
    <citation type="submission" date="2020-12" db="UniProtKB">
        <authorList>
            <consortium name="EnsemblPlants"/>
        </authorList>
    </citation>
    <scope>IDENTIFICATION</scope>
</reference>
<feature type="region of interest" description="Disordered" evidence="3">
    <location>
        <begin position="732"/>
        <end position="762"/>
    </location>
</feature>
<feature type="repeat" description="PPR" evidence="2">
    <location>
        <begin position="633"/>
        <end position="667"/>
    </location>
</feature>
<dbReference type="InterPro" id="IPR057027">
    <property type="entry name" value="TPR_mt"/>
</dbReference>
<accession>A0A2K1JT84</accession>
<dbReference type="RefSeq" id="XP_073393516.1">
    <property type="nucleotide sequence ID" value="XM_073537415.1"/>
</dbReference>
<feature type="repeat" description="PPR" evidence="2">
    <location>
        <begin position="333"/>
        <end position="367"/>
    </location>
</feature>
<dbReference type="PANTHER" id="PTHR47859:SF1">
    <property type="entry name" value="PENTATRICOPEPTIDE REPEAT-CONTAINING PROTEIN"/>
    <property type="match status" value="1"/>
</dbReference>
<feature type="repeat" description="PPR" evidence="2">
    <location>
        <begin position="598"/>
        <end position="632"/>
    </location>
</feature>
<dbReference type="InterPro" id="IPR002885">
    <property type="entry name" value="PPR_rpt"/>
</dbReference>
<reference evidence="5 7" key="1">
    <citation type="journal article" date="2008" name="Science">
        <title>The Physcomitrella genome reveals evolutionary insights into the conquest of land by plants.</title>
        <authorList>
            <person name="Rensing S."/>
            <person name="Lang D."/>
            <person name="Zimmer A."/>
            <person name="Terry A."/>
            <person name="Salamov A."/>
            <person name="Shapiro H."/>
            <person name="Nishiyama T."/>
            <person name="Perroud P.-F."/>
            <person name="Lindquist E."/>
            <person name="Kamisugi Y."/>
            <person name="Tanahashi T."/>
            <person name="Sakakibara K."/>
            <person name="Fujita T."/>
            <person name="Oishi K."/>
            <person name="Shin-I T."/>
            <person name="Kuroki Y."/>
            <person name="Toyoda A."/>
            <person name="Suzuki Y."/>
            <person name="Hashimoto A."/>
            <person name="Yamaguchi K."/>
            <person name="Sugano A."/>
            <person name="Kohara Y."/>
            <person name="Fujiyama A."/>
            <person name="Anterola A."/>
            <person name="Aoki S."/>
            <person name="Ashton N."/>
            <person name="Barbazuk W.B."/>
            <person name="Barker E."/>
            <person name="Bennetzen J."/>
            <person name="Bezanilla M."/>
            <person name="Blankenship R."/>
            <person name="Cho S.H."/>
            <person name="Dutcher S."/>
            <person name="Estelle M."/>
            <person name="Fawcett J.A."/>
            <person name="Gundlach H."/>
            <person name="Hanada K."/>
            <person name="Heyl A."/>
            <person name="Hicks K.A."/>
            <person name="Hugh J."/>
            <person name="Lohr M."/>
            <person name="Mayer K."/>
            <person name="Melkozernov A."/>
            <person name="Murata T."/>
            <person name="Nelson D."/>
            <person name="Pils B."/>
            <person name="Prigge M."/>
            <person name="Reiss B."/>
            <person name="Renner T."/>
            <person name="Rombauts S."/>
            <person name="Rushton P."/>
            <person name="Sanderfoot A."/>
            <person name="Schween G."/>
            <person name="Shiu S.-H."/>
            <person name="Stueber K."/>
            <person name="Theodoulou F.L."/>
            <person name="Tu H."/>
            <person name="Van de Peer Y."/>
            <person name="Verrier P.J."/>
            <person name="Waters E."/>
            <person name="Wood A."/>
            <person name="Yang L."/>
            <person name="Cove D."/>
            <person name="Cuming A."/>
            <person name="Hasebe M."/>
            <person name="Lucas S."/>
            <person name="Mishler D.B."/>
            <person name="Reski R."/>
            <person name="Grigoriev I."/>
            <person name="Quatrano R.S."/>
            <person name="Boore J.L."/>
        </authorList>
    </citation>
    <scope>NUCLEOTIDE SEQUENCE [LARGE SCALE GENOMIC DNA]</scope>
    <source>
        <strain evidence="6 7">cv. Gransden 2004</strain>
    </source>
</reference>
<feature type="domain" description="Pentatricopeptide repeat-containing protein-mitochondrial" evidence="4">
    <location>
        <begin position="99"/>
        <end position="161"/>
    </location>
</feature>
<dbReference type="InterPro" id="IPR011990">
    <property type="entry name" value="TPR-like_helical_dom_sf"/>
</dbReference>
<feature type="repeat" description="PPR" evidence="2">
    <location>
        <begin position="95"/>
        <end position="129"/>
    </location>
</feature>
<dbReference type="Pfam" id="PF23276">
    <property type="entry name" value="TPR_24"/>
    <property type="match status" value="1"/>
</dbReference>
<dbReference type="Gene3D" id="1.25.40.10">
    <property type="entry name" value="Tetratricopeptide repeat domain"/>
    <property type="match status" value="4"/>
</dbReference>
<dbReference type="OrthoDB" id="119302at2759"/>
<dbReference type="EMBL" id="ABEU02000011">
    <property type="protein sequence ID" value="PNR44751.1"/>
    <property type="molecule type" value="Genomic_DNA"/>
</dbReference>
<dbReference type="Gramene" id="Pp3c11_2930V3.2">
    <property type="protein sequence ID" value="Pp3c11_2930V3.2"/>
    <property type="gene ID" value="Pp3c11_2930"/>
</dbReference>
<dbReference type="Gramene" id="Pp3c11_2930V3.1">
    <property type="protein sequence ID" value="Pp3c11_2930V3.1"/>
    <property type="gene ID" value="Pp3c11_2930"/>
</dbReference>
<sequence>MYKSLRAVPFRRSLSATKRVLAPQSVAAITEDAHKSQNSSTVGQEATESALGLTQTGVQRIDNLTRRVSRDIKLGRDEVATRLLPRMGSQDRPATVVYCNYLLNSCARARNLNMAKEVYRFMERNGLRMNEISYGCFLRTLCRTGQLDEALELLSVLSRSKGVKANLVMYNTVLNGCSLAKSKVHADKCLALMDRQGVAKDEMSYVELIKLSGLLQDTSSVKRWWEELVTKGELSPSSRCTAIVALCRSRALPEALTALTEMSNILSANSSFHLLPGKRSRPPRSETESDTREELSSSQSERRSEPHTGHDIPGSSEAQPLTGFHHWEVRKELQDAFNALINAAGQAGQHKLAESLFSEMRNLGLRLSIYTFNALLRAVVEGRGVSHALRVVRSMEAVGVRPDTHTFTTLLDGYSRSGKLDKAEALLAKMEDSKPNQRPSIYTYNILIKACASKNDPERALRVFAKMKESGTAPDSHTYCALLSACGAVSGRPDLSDAWSRKEVAQRVIAIEKDMAQSGVHHTAASVSALMSVLGSEGIVDAMLQNLRACQETDLTTRKKLLDTTAYNTAMNAFVQSKKFDEAWDIFTEMRSLDVRPDIYTYNILINACSHKQSVSTALELMDIMRKAKIAPDLITYNSLIKVMCHCGELDSGLRVLGEMQDAGVQPDVTTFNTLLASASYHKRKGLAEYLVEEMRLCNVAPDTHTCSQVISLYMRSGNLAEASEALSVLSSRMRKPMGTQQGVTEEDENASSDKDSDEELEAALLSPEPEAHAVYTSTLAGVIQGPHDASYIENSTWATRLREQHELWNRGLQKGTT</sequence>
<dbReference type="PROSITE" id="PS51375">
    <property type="entry name" value="PPR"/>
    <property type="match status" value="9"/>
</dbReference>
<dbReference type="AlphaFoldDB" id="A0A2K1JT84"/>
<dbReference type="Pfam" id="PF13041">
    <property type="entry name" value="PPR_2"/>
    <property type="match status" value="4"/>
</dbReference>
<dbReference type="NCBIfam" id="TIGR00756">
    <property type="entry name" value="PPR"/>
    <property type="match status" value="8"/>
</dbReference>
<evidence type="ECO:0000313" key="5">
    <source>
        <dbReference type="EMBL" id="PNR44751.1"/>
    </source>
</evidence>
<feature type="repeat" description="PPR" evidence="2">
    <location>
        <begin position="130"/>
        <end position="165"/>
    </location>
</feature>
<name>A0A2K1JT84_PHYPA</name>
<keyword evidence="1" id="KW-0677">Repeat</keyword>
<dbReference type="PaxDb" id="3218-PP1S39_340V6.1"/>
<feature type="compositionally biased region" description="Acidic residues" evidence="3">
    <location>
        <begin position="745"/>
        <end position="762"/>
    </location>
</feature>
<dbReference type="STRING" id="3218.A0A2K1JT84"/>
<dbReference type="EnsemblPlants" id="Pp3c11_2930V3.2">
    <property type="protein sequence ID" value="Pp3c11_2930V3.2"/>
    <property type="gene ID" value="Pp3c11_2930"/>
</dbReference>
<feature type="compositionally biased region" description="Basic and acidic residues" evidence="3">
    <location>
        <begin position="283"/>
        <end position="310"/>
    </location>
</feature>
<feature type="repeat" description="PPR" evidence="2">
    <location>
        <begin position="368"/>
        <end position="402"/>
    </location>
</feature>
<reference evidence="5 7" key="2">
    <citation type="journal article" date="2018" name="Plant J.">
        <title>The Physcomitrella patens chromosome-scale assembly reveals moss genome structure and evolution.</title>
        <authorList>
            <person name="Lang D."/>
            <person name="Ullrich K.K."/>
            <person name="Murat F."/>
            <person name="Fuchs J."/>
            <person name="Jenkins J."/>
            <person name="Haas F.B."/>
            <person name="Piednoel M."/>
            <person name="Gundlach H."/>
            <person name="Van Bel M."/>
            <person name="Meyberg R."/>
            <person name="Vives C."/>
            <person name="Morata J."/>
            <person name="Symeonidi A."/>
            <person name="Hiss M."/>
            <person name="Muchero W."/>
            <person name="Kamisugi Y."/>
            <person name="Saleh O."/>
            <person name="Blanc G."/>
            <person name="Decker E.L."/>
            <person name="van Gessel N."/>
            <person name="Grimwood J."/>
            <person name="Hayes R.D."/>
            <person name="Graham S.W."/>
            <person name="Gunter L.E."/>
            <person name="McDaniel S.F."/>
            <person name="Hoernstein S.N.W."/>
            <person name="Larsson A."/>
            <person name="Li F.W."/>
            <person name="Perroud P.F."/>
            <person name="Phillips J."/>
            <person name="Ranjan P."/>
            <person name="Rokshar D.S."/>
            <person name="Rothfels C.J."/>
            <person name="Schneider L."/>
            <person name="Shu S."/>
            <person name="Stevenson D.W."/>
            <person name="Thummler F."/>
            <person name="Tillich M."/>
            <person name="Villarreal Aguilar J.C."/>
            <person name="Widiez T."/>
            <person name="Wong G.K."/>
            <person name="Wymore A."/>
            <person name="Zhang Y."/>
            <person name="Zimmer A.D."/>
            <person name="Quatrano R.S."/>
            <person name="Mayer K.F.X."/>
            <person name="Goodstein D."/>
            <person name="Casacuberta J.M."/>
            <person name="Vandepoele K."/>
            <person name="Reski R."/>
            <person name="Cuming A.C."/>
            <person name="Tuskan G.A."/>
            <person name="Maumus F."/>
            <person name="Salse J."/>
            <person name="Schmutz J."/>
            <person name="Rensing S.A."/>
        </authorList>
    </citation>
    <scope>NUCLEOTIDE SEQUENCE [LARGE SCALE GENOMIC DNA]</scope>
    <source>
        <strain evidence="6 7">cv. Gransden 2004</strain>
    </source>
</reference>
<evidence type="ECO:0000313" key="6">
    <source>
        <dbReference type="EnsemblPlants" id="Pp3c11_2930V3.1"/>
    </source>
</evidence>
<feature type="region of interest" description="Disordered" evidence="3">
    <location>
        <begin position="274"/>
        <end position="320"/>
    </location>
</feature>
<dbReference type="OMA" id="EYIHAFN"/>
<dbReference type="GeneID" id="112288130"/>
<dbReference type="KEGG" id="ppp:112288130"/>
<keyword evidence="7" id="KW-1185">Reference proteome</keyword>
<dbReference type="RefSeq" id="XP_024387748.1">
    <property type="nucleotide sequence ID" value="XM_024531980.2"/>
</dbReference>
<dbReference type="GO" id="GO:0003729">
    <property type="term" value="F:mRNA binding"/>
    <property type="evidence" value="ECO:0000318"/>
    <property type="project" value="GO_Central"/>
</dbReference>
<feature type="repeat" description="PPR" evidence="2">
    <location>
        <begin position="403"/>
        <end position="433"/>
    </location>
</feature>
<dbReference type="Pfam" id="PF12854">
    <property type="entry name" value="PPR_1"/>
    <property type="match status" value="1"/>
</dbReference>